<proteinExistence type="predicted"/>
<evidence type="ECO:0000313" key="4">
    <source>
        <dbReference type="Proteomes" id="UP001610446"/>
    </source>
</evidence>
<dbReference type="EMBL" id="JBFXLU010000031">
    <property type="protein sequence ID" value="KAL2851142.1"/>
    <property type="molecule type" value="Genomic_DNA"/>
</dbReference>
<comment type="caution">
    <text evidence="3">The sequence shown here is derived from an EMBL/GenBank/DDBJ whole genome shotgun (WGS) entry which is preliminary data.</text>
</comment>
<name>A0ABR4KIL5_9EURO</name>
<feature type="transmembrane region" description="Helical" evidence="2">
    <location>
        <begin position="60"/>
        <end position="83"/>
    </location>
</feature>
<keyword evidence="4" id="KW-1185">Reference proteome</keyword>
<feature type="transmembrane region" description="Helical" evidence="2">
    <location>
        <begin position="191"/>
        <end position="213"/>
    </location>
</feature>
<dbReference type="Proteomes" id="UP001610446">
    <property type="component" value="Unassembled WGS sequence"/>
</dbReference>
<keyword evidence="2" id="KW-0812">Transmembrane</keyword>
<organism evidence="3 4">
    <name type="scientific">Aspergillus pseudoustus</name>
    <dbReference type="NCBI Taxonomy" id="1810923"/>
    <lineage>
        <taxon>Eukaryota</taxon>
        <taxon>Fungi</taxon>
        <taxon>Dikarya</taxon>
        <taxon>Ascomycota</taxon>
        <taxon>Pezizomycotina</taxon>
        <taxon>Eurotiomycetes</taxon>
        <taxon>Eurotiomycetidae</taxon>
        <taxon>Eurotiales</taxon>
        <taxon>Aspergillaceae</taxon>
        <taxon>Aspergillus</taxon>
        <taxon>Aspergillus subgen. Nidulantes</taxon>
    </lineage>
</organism>
<evidence type="ECO:0000256" key="1">
    <source>
        <dbReference type="SAM" id="MobiDB-lite"/>
    </source>
</evidence>
<protein>
    <submittedName>
        <fullName evidence="3">Uncharacterized protein</fullName>
    </submittedName>
</protein>
<evidence type="ECO:0000313" key="3">
    <source>
        <dbReference type="EMBL" id="KAL2851142.1"/>
    </source>
</evidence>
<sequence>MSDSIPLGPLARSSQDTHASTDRDRDYHHDRPPSIHEHEAPPDYEPPKEPATMELHPRSYYALFLAVFYAALVLAPWVIICLLTDRPIGGDRYGARTGDNDNYGYYDSQETQLVYERSERWFRAARVIQAIASVLTLPLTSAICASAAVIFMQRQEGLTVPQLMSLADRGWLDWATYGRVGATWKRFGSSFLLLAMLVNLLGMIVSPLQSIFLTSETVKTPTRIQKIRPLIDLASRFYVDPEYYRPDNNLITIKTRAALETTDAGEKHAQIWPGANVTCDPFSTPRFEDNACQRQGVTMENISALPDPFLAELPNGFHTGLLRQFLPRINSTAQYEVINETDFPANCGEIPDAFYVEYTNTTAYRPGSDTMQTWGLKACMPANVTQSPWLATRDRHSFSEVLYLGITSLNYGLGISGRADRGFFRVTLSTTTGYFELPNYMNGGVPGVLLEKDPTELCDDRCESQGTIRNPHDQGNMRRDTEITPVANSLQNASNKGPLFVVAMALFGSDSFIDRHARHREAYASTITRDDDDYYSIASACRDLVPFGQILKTASSCIYNNVGGENGDLVRDLIANWLGIFYEHPVYLANAFTAAAYLSHKVWMEQDGDSEPYAGIFGVGFDMGVDRQKPIISLAGIVVVSVLLGIHVLALLVLGAFAAWSPRWTRKLDSFAVMRIGGSIAQHVPLWMVHRNSKVKELDTVPGWIGDQMPESESVGMLGLGGPVRLRANRKYIAYHFKPKY</sequence>
<gene>
    <name evidence="3" type="ORF">BJY01DRAFT_209270</name>
</gene>
<feature type="compositionally biased region" description="Basic and acidic residues" evidence="1">
    <location>
        <begin position="19"/>
        <end position="48"/>
    </location>
</feature>
<keyword evidence="2" id="KW-0472">Membrane</keyword>
<reference evidence="3 4" key="1">
    <citation type="submission" date="2024-07" db="EMBL/GenBank/DDBJ databases">
        <title>Section-level genome sequencing and comparative genomics of Aspergillus sections Usti and Cavernicolus.</title>
        <authorList>
            <consortium name="Lawrence Berkeley National Laboratory"/>
            <person name="Nybo J.L."/>
            <person name="Vesth T.C."/>
            <person name="Theobald S."/>
            <person name="Frisvad J.C."/>
            <person name="Larsen T.O."/>
            <person name="Kjaerboelling I."/>
            <person name="Rothschild-Mancinelli K."/>
            <person name="Lyhne E.K."/>
            <person name="Kogle M.E."/>
            <person name="Barry K."/>
            <person name="Clum A."/>
            <person name="Na H."/>
            <person name="Ledsgaard L."/>
            <person name="Lin J."/>
            <person name="Lipzen A."/>
            <person name="Kuo A."/>
            <person name="Riley R."/>
            <person name="Mondo S."/>
            <person name="Labutti K."/>
            <person name="Haridas S."/>
            <person name="Pangalinan J."/>
            <person name="Salamov A.A."/>
            <person name="Simmons B.A."/>
            <person name="Magnuson J.K."/>
            <person name="Chen J."/>
            <person name="Drula E."/>
            <person name="Henrissat B."/>
            <person name="Wiebenga A."/>
            <person name="Lubbers R.J."/>
            <person name="Gomes A.C."/>
            <person name="Makela M.R."/>
            <person name="Stajich J."/>
            <person name="Grigoriev I.V."/>
            <person name="Mortensen U.H."/>
            <person name="De Vries R.P."/>
            <person name="Baker S.E."/>
            <person name="Andersen M.R."/>
        </authorList>
    </citation>
    <scope>NUCLEOTIDE SEQUENCE [LARGE SCALE GENOMIC DNA]</scope>
    <source>
        <strain evidence="3 4">CBS 123904</strain>
    </source>
</reference>
<evidence type="ECO:0000256" key="2">
    <source>
        <dbReference type="SAM" id="Phobius"/>
    </source>
</evidence>
<keyword evidence="2" id="KW-1133">Transmembrane helix</keyword>
<accession>A0ABR4KIL5</accession>
<feature type="region of interest" description="Disordered" evidence="1">
    <location>
        <begin position="1"/>
        <end position="51"/>
    </location>
</feature>
<feature type="transmembrane region" description="Helical" evidence="2">
    <location>
        <begin position="127"/>
        <end position="152"/>
    </location>
</feature>
<feature type="transmembrane region" description="Helical" evidence="2">
    <location>
        <begin position="631"/>
        <end position="660"/>
    </location>
</feature>